<proteinExistence type="predicted"/>
<dbReference type="EMBL" id="VDMD01000010">
    <property type="protein sequence ID" value="TRM63274.1"/>
    <property type="molecule type" value="Genomic_DNA"/>
</dbReference>
<protein>
    <submittedName>
        <fullName evidence="2">Uncharacterized protein</fullName>
    </submittedName>
</protein>
<dbReference type="Proteomes" id="UP000320762">
    <property type="component" value="Unassembled WGS sequence"/>
</dbReference>
<organism evidence="2 3">
    <name type="scientific">Schizophyllum amplum</name>
    <dbReference type="NCBI Taxonomy" id="97359"/>
    <lineage>
        <taxon>Eukaryota</taxon>
        <taxon>Fungi</taxon>
        <taxon>Dikarya</taxon>
        <taxon>Basidiomycota</taxon>
        <taxon>Agaricomycotina</taxon>
        <taxon>Agaricomycetes</taxon>
        <taxon>Agaricomycetidae</taxon>
        <taxon>Agaricales</taxon>
        <taxon>Schizophyllaceae</taxon>
        <taxon>Schizophyllum</taxon>
    </lineage>
</organism>
<evidence type="ECO:0000313" key="2">
    <source>
        <dbReference type="EMBL" id="TRM63274.1"/>
    </source>
</evidence>
<gene>
    <name evidence="2" type="ORF">BD626DRAFT_496131</name>
</gene>
<comment type="caution">
    <text evidence="2">The sequence shown here is derived from an EMBL/GenBank/DDBJ whole genome shotgun (WGS) entry which is preliminary data.</text>
</comment>
<dbReference type="AlphaFoldDB" id="A0A550CER5"/>
<accession>A0A550CER5</accession>
<name>A0A550CER5_9AGAR</name>
<keyword evidence="3" id="KW-1185">Reference proteome</keyword>
<sequence>MSETKASESKSKAPEREGNDDDDDEANLPNNTKSKAAPRRKRAIPVDEDEHAEPAPRSKKSKKADVVEEEEEGVWDEVVKVGGKKKKAGADLGKGKPSQSEGNEETSRKWSGLPAHVAERLKKRRYTLIADDEPDELDCFS</sequence>
<dbReference type="OrthoDB" id="10681347at2759"/>
<reference evidence="2 3" key="1">
    <citation type="journal article" date="2019" name="New Phytol.">
        <title>Comparative genomics reveals unique wood-decay strategies and fruiting body development in the Schizophyllaceae.</title>
        <authorList>
            <person name="Almasi E."/>
            <person name="Sahu N."/>
            <person name="Krizsan K."/>
            <person name="Balint B."/>
            <person name="Kovacs G.M."/>
            <person name="Kiss B."/>
            <person name="Cseklye J."/>
            <person name="Drula E."/>
            <person name="Henrissat B."/>
            <person name="Nagy I."/>
            <person name="Chovatia M."/>
            <person name="Adam C."/>
            <person name="LaButti K."/>
            <person name="Lipzen A."/>
            <person name="Riley R."/>
            <person name="Grigoriev I.V."/>
            <person name="Nagy L.G."/>
        </authorList>
    </citation>
    <scope>NUCLEOTIDE SEQUENCE [LARGE SCALE GENOMIC DNA]</scope>
    <source>
        <strain evidence="2 3">NL-1724</strain>
    </source>
</reference>
<feature type="region of interest" description="Disordered" evidence="1">
    <location>
        <begin position="1"/>
        <end position="111"/>
    </location>
</feature>
<evidence type="ECO:0000313" key="3">
    <source>
        <dbReference type="Proteomes" id="UP000320762"/>
    </source>
</evidence>
<feature type="compositionally biased region" description="Basic and acidic residues" evidence="1">
    <location>
        <begin position="1"/>
        <end position="17"/>
    </location>
</feature>
<evidence type="ECO:0000256" key="1">
    <source>
        <dbReference type="SAM" id="MobiDB-lite"/>
    </source>
</evidence>